<evidence type="ECO:0000256" key="1">
    <source>
        <dbReference type="SAM" id="MobiDB-lite"/>
    </source>
</evidence>
<accession>A0AAW1QUM4</accession>
<dbReference type="AlphaFoldDB" id="A0AAW1QUM4"/>
<evidence type="ECO:0008006" key="4">
    <source>
        <dbReference type="Google" id="ProtNLM"/>
    </source>
</evidence>
<comment type="caution">
    <text evidence="2">The sequence shown here is derived from an EMBL/GenBank/DDBJ whole genome shotgun (WGS) entry which is preliminary data.</text>
</comment>
<keyword evidence="3" id="KW-1185">Reference proteome</keyword>
<protein>
    <recommendedName>
        <fullName evidence="4">Protein kinase domain-containing protein</fullName>
    </recommendedName>
</protein>
<dbReference type="Gene3D" id="1.10.510.10">
    <property type="entry name" value="Transferase(Phosphotransferase) domain 1"/>
    <property type="match status" value="1"/>
</dbReference>
<reference evidence="2 3" key="1">
    <citation type="journal article" date="2024" name="Nat. Commun.">
        <title>Phylogenomics reveals the evolutionary origins of lichenization in chlorophyte algae.</title>
        <authorList>
            <person name="Puginier C."/>
            <person name="Libourel C."/>
            <person name="Otte J."/>
            <person name="Skaloud P."/>
            <person name="Haon M."/>
            <person name="Grisel S."/>
            <person name="Petersen M."/>
            <person name="Berrin J.G."/>
            <person name="Delaux P.M."/>
            <person name="Dal Grande F."/>
            <person name="Keller J."/>
        </authorList>
    </citation>
    <scope>NUCLEOTIDE SEQUENCE [LARGE SCALE GENOMIC DNA]</scope>
    <source>
        <strain evidence="2 3">SAG 245.80</strain>
    </source>
</reference>
<name>A0AAW1QUM4_9CHLO</name>
<proteinExistence type="predicted"/>
<dbReference type="InterPro" id="IPR011009">
    <property type="entry name" value="Kinase-like_dom_sf"/>
</dbReference>
<sequence length="443" mass="44455">MEVLDLGGGSDSDSRSSAGGAAGIMDYRKGAGTGPAHRRPSDPGAVHALPVSLLPPNADDWLFSARPAAALPPPLPAAGLALPSGGAGGAVERAGGERVAAAAAFPGAWHDAAARAHAFHCGPPRLMRLSSCLSQEGHWHAAHATFSGTWAGALVAVRVFRHASGGAAPAVLQTRRGQLLGHPNVVRVFAFRTDPVVGDPAAFVSGCMRRAGPDPCAGPGPDPGPAISLSAALARAGAPAPEAASAEDLYETVVAGAMSPQPSSAAGAHVLSVCLLTLLEVGRALAYLHAAGVAHGHVCASNVLLRGCRRDRRGFIALLGNLCVQPRGRAALPAERPAMDADVSAFGALMMDMVAGQEFGDTPAEACAACAPAYAGLSIKCRLPDAQQRPSMAEVIAELTGMRRALLRAEAMQDIDAAFAGCGGAPACGVSGTRAAAAAALPA</sequence>
<dbReference type="Proteomes" id="UP001445335">
    <property type="component" value="Unassembled WGS sequence"/>
</dbReference>
<organism evidence="2 3">
    <name type="scientific">Elliptochloris bilobata</name>
    <dbReference type="NCBI Taxonomy" id="381761"/>
    <lineage>
        <taxon>Eukaryota</taxon>
        <taxon>Viridiplantae</taxon>
        <taxon>Chlorophyta</taxon>
        <taxon>core chlorophytes</taxon>
        <taxon>Trebouxiophyceae</taxon>
        <taxon>Trebouxiophyceae incertae sedis</taxon>
        <taxon>Elliptochloris clade</taxon>
        <taxon>Elliptochloris</taxon>
    </lineage>
</organism>
<evidence type="ECO:0000313" key="3">
    <source>
        <dbReference type="Proteomes" id="UP001445335"/>
    </source>
</evidence>
<dbReference type="EMBL" id="JALJOU010000078">
    <property type="protein sequence ID" value="KAK9824968.1"/>
    <property type="molecule type" value="Genomic_DNA"/>
</dbReference>
<feature type="region of interest" description="Disordered" evidence="1">
    <location>
        <begin position="1"/>
        <end position="44"/>
    </location>
</feature>
<gene>
    <name evidence="2" type="ORF">WJX81_000040</name>
</gene>
<evidence type="ECO:0000313" key="2">
    <source>
        <dbReference type="EMBL" id="KAK9824968.1"/>
    </source>
</evidence>
<dbReference type="SUPFAM" id="SSF56112">
    <property type="entry name" value="Protein kinase-like (PK-like)"/>
    <property type="match status" value="1"/>
</dbReference>
<feature type="compositionally biased region" description="Gly residues" evidence="1">
    <location>
        <begin position="1"/>
        <end position="10"/>
    </location>
</feature>